<dbReference type="Proteomes" id="UP001500620">
    <property type="component" value="Unassembled WGS sequence"/>
</dbReference>
<proteinExistence type="predicted"/>
<dbReference type="EMBL" id="BAABAT010000028">
    <property type="protein sequence ID" value="GAA4257740.1"/>
    <property type="molecule type" value="Genomic_DNA"/>
</dbReference>
<comment type="caution">
    <text evidence="1">The sequence shown here is derived from an EMBL/GenBank/DDBJ whole genome shotgun (WGS) entry which is preliminary data.</text>
</comment>
<organism evidence="1 2">
    <name type="scientific">Dactylosporangium darangshiense</name>
    <dbReference type="NCBI Taxonomy" id="579108"/>
    <lineage>
        <taxon>Bacteria</taxon>
        <taxon>Bacillati</taxon>
        <taxon>Actinomycetota</taxon>
        <taxon>Actinomycetes</taxon>
        <taxon>Micromonosporales</taxon>
        <taxon>Micromonosporaceae</taxon>
        <taxon>Dactylosporangium</taxon>
    </lineage>
</organism>
<sequence>MGEHAVVGRVAGVHALLGDGGGEGALDQAAVLHGGAGHVQDYEIYHDSSSAVCSAMAGEQVMPRPPGPVTSQTPAVTAAL</sequence>
<reference evidence="2" key="1">
    <citation type="journal article" date="2019" name="Int. J. Syst. Evol. Microbiol.">
        <title>The Global Catalogue of Microorganisms (GCM) 10K type strain sequencing project: providing services to taxonomists for standard genome sequencing and annotation.</title>
        <authorList>
            <consortium name="The Broad Institute Genomics Platform"/>
            <consortium name="The Broad Institute Genome Sequencing Center for Infectious Disease"/>
            <person name="Wu L."/>
            <person name="Ma J."/>
        </authorList>
    </citation>
    <scope>NUCLEOTIDE SEQUENCE [LARGE SCALE GENOMIC DNA]</scope>
    <source>
        <strain evidence="2">JCM 17441</strain>
    </source>
</reference>
<gene>
    <name evidence="1" type="ORF">GCM10022255_075740</name>
</gene>
<accession>A0ABP8DJQ5</accession>
<evidence type="ECO:0000313" key="2">
    <source>
        <dbReference type="Proteomes" id="UP001500620"/>
    </source>
</evidence>
<evidence type="ECO:0000313" key="1">
    <source>
        <dbReference type="EMBL" id="GAA4257740.1"/>
    </source>
</evidence>
<protein>
    <submittedName>
        <fullName evidence="1">Uncharacterized protein</fullName>
    </submittedName>
</protein>
<keyword evidence="2" id="KW-1185">Reference proteome</keyword>
<name>A0ABP8DJQ5_9ACTN</name>